<dbReference type="UniPathway" id="UPA00537">
    <property type="reaction ID" value="UER00594"/>
</dbReference>
<comment type="caution">
    <text evidence="9">The sequence shown here is derived from an EMBL/GenBank/DDBJ whole genome shotgun (WGS) entry which is preliminary data.</text>
</comment>
<keyword evidence="4 9" id="KW-0436">Ligase</keyword>
<dbReference type="EMBL" id="LNGC01000049">
    <property type="protein sequence ID" value="KYC51719.1"/>
    <property type="molecule type" value="Genomic_DNA"/>
</dbReference>
<dbReference type="InterPro" id="IPR019491">
    <property type="entry name" value="Lipoate_protein_ligase_C"/>
</dbReference>
<dbReference type="Proteomes" id="UP000075398">
    <property type="component" value="Unassembled WGS sequence"/>
</dbReference>
<evidence type="ECO:0000256" key="6">
    <source>
        <dbReference type="ARBA" id="ARBA00022840"/>
    </source>
</evidence>
<dbReference type="Pfam" id="PF10437">
    <property type="entry name" value="Lip_prot_lig_C"/>
    <property type="match status" value="1"/>
</dbReference>
<organism evidence="9 10">
    <name type="scientific">Candidatus Methanofastidiosum methylothiophilum</name>
    <dbReference type="NCBI Taxonomy" id="1705564"/>
    <lineage>
        <taxon>Archaea</taxon>
        <taxon>Methanobacteriati</taxon>
        <taxon>Methanobacteriota</taxon>
        <taxon>Stenosarchaea group</taxon>
        <taxon>Candidatus Methanofastidiosia</taxon>
        <taxon>Candidatus Methanofastidiosales</taxon>
        <taxon>Candidatus Methanofastidiosaceae</taxon>
        <taxon>Candidatus Methanofastidiosum</taxon>
    </lineage>
</organism>
<evidence type="ECO:0000256" key="3">
    <source>
        <dbReference type="ARBA" id="ARBA00012367"/>
    </source>
</evidence>
<comment type="pathway">
    <text evidence="1">Protein modification; protein lipoylation via exogenous pathway; protein N(6)-(lipoyl)lysine from lipoate: step 2/2.</text>
</comment>
<dbReference type="GO" id="GO:0009249">
    <property type="term" value="P:protein lipoylation"/>
    <property type="evidence" value="ECO:0007669"/>
    <property type="project" value="UniProtKB-ARBA"/>
</dbReference>
<protein>
    <recommendedName>
        <fullName evidence="3">lipoate--protein ligase</fullName>
        <ecNumber evidence="3">6.3.1.20</ecNumber>
    </recommendedName>
</protein>
<comment type="catalytic activity">
    <reaction evidence="7">
        <text>L-lysyl-[lipoyl-carrier protein] + (R)-lipoate + ATP = N(6)-[(R)-lipoyl]-L-lysyl-[lipoyl-carrier protein] + AMP + diphosphate + H(+)</text>
        <dbReference type="Rhea" id="RHEA:49288"/>
        <dbReference type="Rhea" id="RHEA-COMP:10500"/>
        <dbReference type="Rhea" id="RHEA-COMP:10502"/>
        <dbReference type="ChEBI" id="CHEBI:15378"/>
        <dbReference type="ChEBI" id="CHEBI:29969"/>
        <dbReference type="ChEBI" id="CHEBI:30616"/>
        <dbReference type="ChEBI" id="CHEBI:33019"/>
        <dbReference type="ChEBI" id="CHEBI:83088"/>
        <dbReference type="ChEBI" id="CHEBI:83099"/>
        <dbReference type="ChEBI" id="CHEBI:456215"/>
        <dbReference type="EC" id="6.3.1.20"/>
    </reaction>
</comment>
<dbReference type="SUPFAM" id="SSF82649">
    <property type="entry name" value="SufE/NifU"/>
    <property type="match status" value="1"/>
</dbReference>
<dbReference type="GO" id="GO:0016979">
    <property type="term" value="F:lipoate-protein ligase activity"/>
    <property type="evidence" value="ECO:0007669"/>
    <property type="project" value="UniProtKB-EC"/>
</dbReference>
<evidence type="ECO:0000259" key="8">
    <source>
        <dbReference type="Pfam" id="PF10437"/>
    </source>
</evidence>
<sequence length="90" mass="10300">MNIFEYKRQGGKLIGISFNYTKGVFSNVKIYGDFFVFPVEEIDNLEESIDGKSLTELSRIIEDFFSSGIRIYGITAADLKESFKRAINEK</sequence>
<dbReference type="GO" id="GO:0005524">
    <property type="term" value="F:ATP binding"/>
    <property type="evidence" value="ECO:0007669"/>
    <property type="project" value="UniProtKB-KW"/>
</dbReference>
<evidence type="ECO:0000313" key="10">
    <source>
        <dbReference type="Proteomes" id="UP000075398"/>
    </source>
</evidence>
<keyword evidence="9" id="KW-0808">Transferase</keyword>
<dbReference type="EC" id="6.3.1.20" evidence="3"/>
<comment type="pathway">
    <text evidence="2">Protein modification; protein lipoylation via exogenous pathway; protein N(6)-(lipoyl)lysine from lipoate: step 1/2.</text>
</comment>
<gene>
    <name evidence="9" type="primary">lplB</name>
    <name evidence="9" type="ORF">AMQ22_01214</name>
</gene>
<feature type="domain" description="Lipoate protein ligase C-terminal" evidence="8">
    <location>
        <begin position="14"/>
        <end position="64"/>
    </location>
</feature>
<name>A0A150J3D2_9EURY</name>
<accession>A0A150J3D2</accession>
<evidence type="ECO:0000256" key="5">
    <source>
        <dbReference type="ARBA" id="ARBA00022741"/>
    </source>
</evidence>
<dbReference type="Gene3D" id="3.30.390.50">
    <property type="entry name" value="CO dehydrogenase flavoprotein, C-terminal domain"/>
    <property type="match status" value="1"/>
</dbReference>
<keyword evidence="5" id="KW-0547">Nucleotide-binding</keyword>
<evidence type="ECO:0000256" key="7">
    <source>
        <dbReference type="ARBA" id="ARBA00048037"/>
    </source>
</evidence>
<dbReference type="AlphaFoldDB" id="A0A150J3D2"/>
<evidence type="ECO:0000313" key="9">
    <source>
        <dbReference type="EMBL" id="KYC51719.1"/>
    </source>
</evidence>
<evidence type="ECO:0000256" key="1">
    <source>
        <dbReference type="ARBA" id="ARBA00005085"/>
    </source>
</evidence>
<evidence type="ECO:0000256" key="4">
    <source>
        <dbReference type="ARBA" id="ARBA00022598"/>
    </source>
</evidence>
<reference evidence="9 10" key="1">
    <citation type="journal article" date="2016" name="ISME J.">
        <title>Chasing the elusive Euryarchaeota class WSA2: genomes reveal a uniquely fastidious methyl-reducing methanogen.</title>
        <authorList>
            <person name="Nobu M.K."/>
            <person name="Narihiro T."/>
            <person name="Kuroda K."/>
            <person name="Mei R."/>
            <person name="Liu W.T."/>
        </authorList>
    </citation>
    <scope>NUCLEOTIDE SEQUENCE [LARGE SCALE GENOMIC DNA]</scope>
    <source>
        <strain evidence="9">U1lsi0528_Bin055</strain>
    </source>
</reference>
<evidence type="ECO:0000256" key="2">
    <source>
        <dbReference type="ARBA" id="ARBA00005124"/>
    </source>
</evidence>
<keyword evidence="9" id="KW-0548">Nucleotidyltransferase</keyword>
<keyword evidence="6" id="KW-0067">ATP-binding</keyword>
<proteinExistence type="predicted"/>